<evidence type="ECO:0000313" key="2">
    <source>
        <dbReference type="Proteomes" id="UP000244005"/>
    </source>
</evidence>
<evidence type="ECO:0000313" key="1">
    <source>
        <dbReference type="EMBL" id="PTQ46060.1"/>
    </source>
</evidence>
<keyword evidence="2" id="KW-1185">Reference proteome</keyword>
<organism evidence="1 2">
    <name type="scientific">Marchantia polymorpha</name>
    <name type="common">Common liverwort</name>
    <name type="synonym">Marchantia aquatica</name>
    <dbReference type="NCBI Taxonomy" id="3197"/>
    <lineage>
        <taxon>Eukaryota</taxon>
        <taxon>Viridiplantae</taxon>
        <taxon>Streptophyta</taxon>
        <taxon>Embryophyta</taxon>
        <taxon>Marchantiophyta</taxon>
        <taxon>Marchantiopsida</taxon>
        <taxon>Marchantiidae</taxon>
        <taxon>Marchantiales</taxon>
        <taxon>Marchantiaceae</taxon>
        <taxon>Marchantia</taxon>
    </lineage>
</organism>
<gene>
    <name evidence="1" type="ORF">MARPO_0012s0023</name>
</gene>
<dbReference type="Gramene" id="Mp8g02260.1">
    <property type="protein sequence ID" value="Mp8g02260.1.cds1"/>
    <property type="gene ID" value="Mp8g02260"/>
</dbReference>
<accession>A0A2R6XIW4</accession>
<dbReference type="Proteomes" id="UP000244005">
    <property type="component" value="Unassembled WGS sequence"/>
</dbReference>
<reference evidence="2" key="1">
    <citation type="journal article" date="2017" name="Cell">
        <title>Insights into land plant evolution garnered from the Marchantia polymorpha genome.</title>
        <authorList>
            <person name="Bowman J.L."/>
            <person name="Kohchi T."/>
            <person name="Yamato K.T."/>
            <person name="Jenkins J."/>
            <person name="Shu S."/>
            <person name="Ishizaki K."/>
            <person name="Yamaoka S."/>
            <person name="Nishihama R."/>
            <person name="Nakamura Y."/>
            <person name="Berger F."/>
            <person name="Adam C."/>
            <person name="Aki S.S."/>
            <person name="Althoff F."/>
            <person name="Araki T."/>
            <person name="Arteaga-Vazquez M.A."/>
            <person name="Balasubrmanian S."/>
            <person name="Barry K."/>
            <person name="Bauer D."/>
            <person name="Boehm C.R."/>
            <person name="Briginshaw L."/>
            <person name="Caballero-Perez J."/>
            <person name="Catarino B."/>
            <person name="Chen F."/>
            <person name="Chiyoda S."/>
            <person name="Chovatia M."/>
            <person name="Davies K.M."/>
            <person name="Delmans M."/>
            <person name="Demura T."/>
            <person name="Dierschke T."/>
            <person name="Dolan L."/>
            <person name="Dorantes-Acosta A.E."/>
            <person name="Eklund D.M."/>
            <person name="Florent S.N."/>
            <person name="Flores-Sandoval E."/>
            <person name="Fujiyama A."/>
            <person name="Fukuzawa H."/>
            <person name="Galik B."/>
            <person name="Grimanelli D."/>
            <person name="Grimwood J."/>
            <person name="Grossniklaus U."/>
            <person name="Hamada T."/>
            <person name="Haseloff J."/>
            <person name="Hetherington A.J."/>
            <person name="Higo A."/>
            <person name="Hirakawa Y."/>
            <person name="Hundley H.N."/>
            <person name="Ikeda Y."/>
            <person name="Inoue K."/>
            <person name="Inoue S.I."/>
            <person name="Ishida S."/>
            <person name="Jia Q."/>
            <person name="Kakita M."/>
            <person name="Kanazawa T."/>
            <person name="Kawai Y."/>
            <person name="Kawashima T."/>
            <person name="Kennedy M."/>
            <person name="Kinose K."/>
            <person name="Kinoshita T."/>
            <person name="Kohara Y."/>
            <person name="Koide E."/>
            <person name="Komatsu K."/>
            <person name="Kopischke S."/>
            <person name="Kubo M."/>
            <person name="Kyozuka J."/>
            <person name="Lagercrantz U."/>
            <person name="Lin S.S."/>
            <person name="Lindquist E."/>
            <person name="Lipzen A.M."/>
            <person name="Lu C.W."/>
            <person name="De Luna E."/>
            <person name="Martienssen R.A."/>
            <person name="Minamino N."/>
            <person name="Mizutani M."/>
            <person name="Mizutani M."/>
            <person name="Mochizuki N."/>
            <person name="Monte I."/>
            <person name="Mosher R."/>
            <person name="Nagasaki H."/>
            <person name="Nakagami H."/>
            <person name="Naramoto S."/>
            <person name="Nishitani K."/>
            <person name="Ohtani M."/>
            <person name="Okamoto T."/>
            <person name="Okumura M."/>
            <person name="Phillips J."/>
            <person name="Pollak B."/>
            <person name="Reinders A."/>
            <person name="Rovekamp M."/>
            <person name="Sano R."/>
            <person name="Sawa S."/>
            <person name="Schmid M.W."/>
            <person name="Shirakawa M."/>
            <person name="Solano R."/>
            <person name="Spunde A."/>
            <person name="Suetsugu N."/>
            <person name="Sugano S."/>
            <person name="Sugiyama A."/>
            <person name="Sun R."/>
            <person name="Suzuki Y."/>
            <person name="Takenaka M."/>
            <person name="Takezawa D."/>
            <person name="Tomogane H."/>
            <person name="Tsuzuki M."/>
            <person name="Ueda T."/>
            <person name="Umeda M."/>
            <person name="Ward J.M."/>
            <person name="Watanabe Y."/>
            <person name="Yazaki K."/>
            <person name="Yokoyama R."/>
            <person name="Yoshitake Y."/>
            <person name="Yotsui I."/>
            <person name="Zachgo S."/>
            <person name="Schmutz J."/>
        </authorList>
    </citation>
    <scope>NUCLEOTIDE SEQUENCE [LARGE SCALE GENOMIC DNA]</scope>
    <source>
        <strain evidence="2">Tak-1</strain>
    </source>
</reference>
<dbReference type="EMBL" id="KZ772684">
    <property type="protein sequence ID" value="PTQ46060.1"/>
    <property type="molecule type" value="Genomic_DNA"/>
</dbReference>
<protein>
    <submittedName>
        <fullName evidence="1">Uncharacterized protein</fullName>
    </submittedName>
</protein>
<proteinExistence type="predicted"/>
<sequence length="161" mass="17492">MAVLEVERCCYPDPTGGGSGEPSVRLGTKTRDGAAARIKIKRGLNIQAFPGEKSDMWQKRGWSRTQAGRRSVQSFGSPESPLPLPTCLPSNCSGQLPVACSSAKGHVCLPLMRAPAQRQVKECSTLVFLHPHPSPRFFKAVLDQGFFPPLASSSLVFLYHQ</sequence>
<dbReference type="AlphaFoldDB" id="A0A2R6XIW4"/>
<name>A0A2R6XIW4_MARPO</name>